<dbReference type="PANTHER" id="PTHR42776:SF27">
    <property type="entry name" value="DIPEPTIDYL PEPTIDASE FAMILY MEMBER 6"/>
    <property type="match status" value="1"/>
</dbReference>
<evidence type="ECO:0000256" key="1">
    <source>
        <dbReference type="ARBA" id="ARBA00010040"/>
    </source>
</evidence>
<dbReference type="InterPro" id="IPR011659">
    <property type="entry name" value="WD40"/>
</dbReference>
<evidence type="ECO:0000259" key="6">
    <source>
        <dbReference type="Pfam" id="PF00326"/>
    </source>
</evidence>
<evidence type="ECO:0000313" key="7">
    <source>
        <dbReference type="EMBL" id="EGU85034.1"/>
    </source>
</evidence>
<dbReference type="SUPFAM" id="SSF53474">
    <property type="entry name" value="alpha/beta-Hydrolases"/>
    <property type="match status" value="1"/>
</dbReference>
<evidence type="ECO:0000256" key="5">
    <source>
        <dbReference type="SAM" id="MobiDB-lite"/>
    </source>
</evidence>
<gene>
    <name evidence="7" type="ORF">FOXB_04454</name>
</gene>
<dbReference type="Gene3D" id="2.120.10.30">
    <property type="entry name" value="TolB, C-terminal domain"/>
    <property type="match status" value="2"/>
</dbReference>
<evidence type="ECO:0000256" key="4">
    <source>
        <dbReference type="ARBA" id="ARBA00032829"/>
    </source>
</evidence>
<dbReference type="EMBL" id="AFQF01001446">
    <property type="protein sequence ID" value="EGU85034.1"/>
    <property type="molecule type" value="Genomic_DNA"/>
</dbReference>
<accession>F9FDH6</accession>
<feature type="region of interest" description="Disordered" evidence="5">
    <location>
        <begin position="141"/>
        <end position="161"/>
    </location>
</feature>
<dbReference type="Pfam" id="PF07676">
    <property type="entry name" value="PD40"/>
    <property type="match status" value="3"/>
</dbReference>
<keyword evidence="2" id="KW-0378">Hydrolase</keyword>
<comment type="similarity">
    <text evidence="1">Belongs to the peptidase S9C family.</text>
</comment>
<protein>
    <recommendedName>
        <fullName evidence="4">Dipeptidyl-peptidase V</fullName>
    </recommendedName>
</protein>
<dbReference type="OrthoDB" id="43744at2759"/>
<dbReference type="Gene3D" id="3.40.50.1820">
    <property type="entry name" value="alpha/beta hydrolase"/>
    <property type="match status" value="1"/>
</dbReference>
<name>F9FDH6_FUSOF</name>
<keyword evidence="3" id="KW-0645">Protease</keyword>
<dbReference type="AlphaFoldDB" id="F9FDH6"/>
<feature type="domain" description="Peptidase S9 prolyl oligopeptidase catalytic" evidence="6">
    <location>
        <begin position="446"/>
        <end position="672"/>
    </location>
</feature>
<dbReference type="InterPro" id="IPR001375">
    <property type="entry name" value="Peptidase_S9_cat"/>
</dbReference>
<comment type="caution">
    <text evidence="7">The sequence shown here is derived from an EMBL/GenBank/DDBJ whole genome shotgun (WGS) entry which is preliminary data.</text>
</comment>
<feature type="compositionally biased region" description="Basic and acidic residues" evidence="5">
    <location>
        <begin position="142"/>
        <end position="155"/>
    </location>
</feature>
<dbReference type="Pfam" id="PF00326">
    <property type="entry name" value="Peptidase_S9"/>
    <property type="match status" value="1"/>
</dbReference>
<evidence type="ECO:0000256" key="3">
    <source>
        <dbReference type="ARBA" id="ARBA00022825"/>
    </source>
</evidence>
<dbReference type="PANTHER" id="PTHR42776">
    <property type="entry name" value="SERINE PEPTIDASE S9 FAMILY MEMBER"/>
    <property type="match status" value="1"/>
</dbReference>
<dbReference type="GO" id="GO:0004252">
    <property type="term" value="F:serine-type endopeptidase activity"/>
    <property type="evidence" value="ECO:0007669"/>
    <property type="project" value="TreeGrafter"/>
</dbReference>
<dbReference type="SUPFAM" id="SSF82171">
    <property type="entry name" value="DPP6 N-terminal domain-like"/>
    <property type="match status" value="1"/>
</dbReference>
<dbReference type="InterPro" id="IPR011042">
    <property type="entry name" value="6-blade_b-propeller_TolB-like"/>
</dbReference>
<evidence type="ECO:0000256" key="2">
    <source>
        <dbReference type="ARBA" id="ARBA00022801"/>
    </source>
</evidence>
<dbReference type="InterPro" id="IPR029058">
    <property type="entry name" value="AB_hydrolase_fold"/>
</dbReference>
<sequence>MVQSTTPGFDKAFAQTLCDLQVPKVLKFSPNGRQLLYSTSLIGGHRKSKNALSTLWIASSSEPNSSRQLTSGLFNDTWPKWHPDGNRVAFLSDRAKVGESSAIWMLRLDGGDAVLITDAENEEDIETLLFSPDGRTIAYVSPDEKSEEEKEKSEKDEPDPEVWGEKWAFARLRLVDVESHETKVLVGGDKHVGEFCWSPDGKRIAFMSQESPHIEEAMLTGTTISTVDVENGEVTELCKVINEPYDLTWAPDGQVYFITGVPADKDTGGRAVYKTDPKADTRGFVRVACGVDDDAGGLHVVGGKVLVKRQVRFVDVISELGGDDLFYEEKEFWVYDVFINPETGASALAASLSDVGTPYDIFVIESGKEKIKISNHGKPLADRSLGSSTVLTCRSTDDEVELDGLYFTPSSKANSDKTPTEPLPTFVLIHGGPTSRDTDTFDTTCFNWAPYILSKGYGILLPQYRGSSGRGEKFASYSMGGQGKYDYADVVAITDNAIKKGFADPKKLIVGGWSQGGLLTYLCSVRNGLHGLGWRFNAAIAGAGVCDIESLALSADLGSTYEIELAGGNTIWTLNRDDTRNRQGSALWEVASAVKHTRETGEMVIPPMLIFHGDKDERCPFSQAEGFRRALRHWGLKCEFVKFPGEGHGIEQQRFWFDMFERIGRWCDTYIGDGADGQEMKLPETITHMAIMPHPLLQTEADHIAPVVLPPPNATSLTPKERNPIYLRSFLRYAIGAAATSTNEALTLRVMKHDPVLNTYTLIPMKNSRLKKPGDLEVVVITAAEMKKMPDRWGGKITKDTTTRTGPSLAEFPGSVPEFEEVKEVGLEVLAWRVFGSEDKVFMDTDGFGLPGVSGMIQAWFERI</sequence>
<dbReference type="PaxDb" id="5507-FOXG_07503P0"/>
<reference evidence="7" key="1">
    <citation type="journal article" date="2012" name="Mol. Plant Microbe Interact.">
        <title>A highly conserved effector in Fusarium oxysporum is required for full virulence on Arabidopsis.</title>
        <authorList>
            <person name="Thatcher L.F."/>
            <person name="Gardiner D.M."/>
            <person name="Kazan K."/>
            <person name="Manners J."/>
        </authorList>
    </citation>
    <scope>NUCLEOTIDE SEQUENCE [LARGE SCALE GENOMIC DNA]</scope>
    <source>
        <strain evidence="7">Fo5176</strain>
    </source>
</reference>
<organism evidence="7">
    <name type="scientific">Fusarium oxysporum (strain Fo5176)</name>
    <name type="common">Fusarium vascular wilt</name>
    <dbReference type="NCBI Taxonomy" id="660025"/>
    <lineage>
        <taxon>Eukaryota</taxon>
        <taxon>Fungi</taxon>
        <taxon>Dikarya</taxon>
        <taxon>Ascomycota</taxon>
        <taxon>Pezizomycotina</taxon>
        <taxon>Sordariomycetes</taxon>
        <taxon>Hypocreomycetidae</taxon>
        <taxon>Hypocreales</taxon>
        <taxon>Nectriaceae</taxon>
        <taxon>Fusarium</taxon>
        <taxon>Fusarium oxysporum species complex</taxon>
    </lineage>
</organism>
<proteinExistence type="inferred from homology"/>
<keyword evidence="3" id="KW-0720">Serine protease</keyword>
<dbReference type="STRING" id="660025.F9FDH6"/>
<dbReference type="GO" id="GO:0006508">
    <property type="term" value="P:proteolysis"/>
    <property type="evidence" value="ECO:0007669"/>
    <property type="project" value="InterPro"/>
</dbReference>